<comment type="pathway">
    <text evidence="2">Glycolipid biosynthesis; glycosylphosphatidylinositol-anchor biosynthesis.</text>
</comment>
<comment type="similarity">
    <text evidence="10">Belongs to the glycosyltransferase 22 family. PIGZ subfamily.</text>
</comment>
<keyword evidence="6 11" id="KW-0812">Transmembrane</keyword>
<keyword evidence="7 11" id="KW-0256">Endoplasmic reticulum</keyword>
<dbReference type="EMBL" id="JAACFV010000001">
    <property type="protein sequence ID" value="KAF7514400.1"/>
    <property type="molecule type" value="Genomic_DNA"/>
</dbReference>
<dbReference type="GO" id="GO:0000026">
    <property type="term" value="F:alpha-1,2-mannosyltransferase activity"/>
    <property type="evidence" value="ECO:0007669"/>
    <property type="project" value="TreeGrafter"/>
</dbReference>
<feature type="region of interest" description="Disordered" evidence="12">
    <location>
        <begin position="512"/>
        <end position="535"/>
    </location>
</feature>
<evidence type="ECO:0000313" key="15">
    <source>
        <dbReference type="Proteomes" id="UP000606974"/>
    </source>
</evidence>
<keyword evidence="15" id="KW-1185">Reference proteome</keyword>
<feature type="transmembrane region" description="Helical" evidence="11">
    <location>
        <begin position="89"/>
        <end position="111"/>
    </location>
</feature>
<dbReference type="InterPro" id="IPR005599">
    <property type="entry name" value="GPI_mannosylTrfase"/>
</dbReference>
<sequence>MWRRSYLLLLLVRIYFAISPSYLHPDENFQGPEVIADELFLYPSNKTWEWTSSYPIRSVFPLWPVYGIPMILLKWVWAQDDQQNLSPKAIYYLLRVVMFILSFVLEDWAIYELVHAPRHRRQAVILVASSYVTWTYQSHTFSNSIETLLVTWSLVLIERIVREKNYSSMLPCSILSLIIVFGIFNRITFPAFILIPGLQLLPHFLARPFSFLVTVASAVFFTCLAIGTDTAFFRLRDLNTSWTTSFKTVVTNPVITPWNNIRYNTQTSNLALHGLHPRYQHFLVNIPQLLGPALILLLTSLPRLSLWNLRVPFSNPSLLSAITGTAFLSIFPHQEPRFLLPCVPLLLTCIRLPTSSRGRKWFWSSWLVFNTLLGILMGVYHQGGVIPAQLQVPDLLRSSISSPPTNNTTAIPATIFWWKTYPPPTYLLGNAAPFNISTVPLVGLSQPEMLEQVTAALPFPCNSPPPPPHPLTTREAIQNNQPVFLIAPLSSHLFPPSSASTPNTSFLAQARLPSTSQAHSPAERKQDNKDQGRGAEEDNTALELTLMWTYRQHINLDDMDVASDGLWGTLRRLVGRRGIGVWRVERRCPPGSGVGSRRLP</sequence>
<gene>
    <name evidence="14" type="ORF">GJ744_000170</name>
</gene>
<evidence type="ECO:0000256" key="4">
    <source>
        <dbReference type="ARBA" id="ARBA00022676"/>
    </source>
</evidence>
<dbReference type="Proteomes" id="UP000606974">
    <property type="component" value="Unassembled WGS sequence"/>
</dbReference>
<dbReference type="OrthoDB" id="10066429at2759"/>
<feature type="compositionally biased region" description="Basic and acidic residues" evidence="12">
    <location>
        <begin position="521"/>
        <end position="535"/>
    </location>
</feature>
<keyword evidence="8 11" id="KW-1133">Transmembrane helix</keyword>
<evidence type="ECO:0000256" key="11">
    <source>
        <dbReference type="RuleBase" id="RU363075"/>
    </source>
</evidence>
<evidence type="ECO:0000256" key="13">
    <source>
        <dbReference type="SAM" id="SignalP"/>
    </source>
</evidence>
<organism evidence="14 15">
    <name type="scientific">Endocarpon pusillum</name>
    <dbReference type="NCBI Taxonomy" id="364733"/>
    <lineage>
        <taxon>Eukaryota</taxon>
        <taxon>Fungi</taxon>
        <taxon>Dikarya</taxon>
        <taxon>Ascomycota</taxon>
        <taxon>Pezizomycotina</taxon>
        <taxon>Eurotiomycetes</taxon>
        <taxon>Chaetothyriomycetidae</taxon>
        <taxon>Verrucariales</taxon>
        <taxon>Verrucariaceae</taxon>
        <taxon>Endocarpon</taxon>
    </lineage>
</organism>
<proteinExistence type="inferred from homology"/>
<feature type="transmembrane region" description="Helical" evidence="11">
    <location>
        <begin position="140"/>
        <end position="157"/>
    </location>
</feature>
<dbReference type="PANTHER" id="PTHR22760:SF3">
    <property type="entry name" value="GPI MANNOSYLTRANSFERASE 4"/>
    <property type="match status" value="1"/>
</dbReference>
<evidence type="ECO:0000256" key="5">
    <source>
        <dbReference type="ARBA" id="ARBA00022679"/>
    </source>
</evidence>
<reference evidence="14" key="1">
    <citation type="submission" date="2020-02" db="EMBL/GenBank/DDBJ databases">
        <authorList>
            <person name="Palmer J.M."/>
        </authorList>
    </citation>
    <scope>NUCLEOTIDE SEQUENCE</scope>
    <source>
        <strain evidence="14">EPUS1.4</strain>
        <tissue evidence="14">Thallus</tissue>
    </source>
</reference>
<dbReference type="GO" id="GO:0005789">
    <property type="term" value="C:endoplasmic reticulum membrane"/>
    <property type="evidence" value="ECO:0007669"/>
    <property type="project" value="UniProtKB-SubCell"/>
</dbReference>
<evidence type="ECO:0000256" key="3">
    <source>
        <dbReference type="ARBA" id="ARBA00022502"/>
    </source>
</evidence>
<feature type="chain" id="PRO_5034093351" description="Mannosyltransferase" evidence="13">
    <location>
        <begin position="18"/>
        <end position="600"/>
    </location>
</feature>
<dbReference type="AlphaFoldDB" id="A0A8H7B097"/>
<keyword evidence="4 11" id="KW-0328">Glycosyltransferase</keyword>
<evidence type="ECO:0000256" key="8">
    <source>
        <dbReference type="ARBA" id="ARBA00022989"/>
    </source>
</evidence>
<feature type="transmembrane region" description="Helical" evidence="11">
    <location>
        <begin position="361"/>
        <end position="380"/>
    </location>
</feature>
<keyword evidence="9 11" id="KW-0472">Membrane</keyword>
<dbReference type="PANTHER" id="PTHR22760">
    <property type="entry name" value="GLYCOSYLTRANSFERASE"/>
    <property type="match status" value="1"/>
</dbReference>
<feature type="signal peptide" evidence="13">
    <location>
        <begin position="1"/>
        <end position="17"/>
    </location>
</feature>
<evidence type="ECO:0000313" key="14">
    <source>
        <dbReference type="EMBL" id="KAF7514400.1"/>
    </source>
</evidence>
<feature type="transmembrane region" description="Helical" evidence="11">
    <location>
        <begin position="209"/>
        <end position="227"/>
    </location>
</feature>
<name>A0A8H7B097_9EURO</name>
<dbReference type="GO" id="GO:0006506">
    <property type="term" value="P:GPI anchor biosynthetic process"/>
    <property type="evidence" value="ECO:0007669"/>
    <property type="project" value="UniProtKB-KW"/>
</dbReference>
<feature type="transmembrane region" description="Helical" evidence="11">
    <location>
        <begin position="60"/>
        <end position="77"/>
    </location>
</feature>
<accession>A0A8H7B097</accession>
<evidence type="ECO:0000256" key="9">
    <source>
        <dbReference type="ARBA" id="ARBA00023136"/>
    </source>
</evidence>
<keyword evidence="5" id="KW-0808">Transferase</keyword>
<comment type="caution">
    <text evidence="14">The sequence shown here is derived from an EMBL/GenBank/DDBJ whole genome shotgun (WGS) entry which is preliminary data.</text>
</comment>
<keyword evidence="3" id="KW-0337">GPI-anchor biosynthesis</keyword>
<evidence type="ECO:0000256" key="7">
    <source>
        <dbReference type="ARBA" id="ARBA00022824"/>
    </source>
</evidence>
<dbReference type="EC" id="2.4.1.-" evidence="11"/>
<evidence type="ECO:0000256" key="2">
    <source>
        <dbReference type="ARBA" id="ARBA00004687"/>
    </source>
</evidence>
<protein>
    <recommendedName>
        <fullName evidence="11">Mannosyltransferase</fullName>
        <ecNumber evidence="11">2.4.1.-</ecNumber>
    </recommendedName>
</protein>
<feature type="transmembrane region" description="Helical" evidence="11">
    <location>
        <begin position="169"/>
        <end position="189"/>
    </location>
</feature>
<dbReference type="Pfam" id="PF03901">
    <property type="entry name" value="Glyco_transf_22"/>
    <property type="match status" value="1"/>
</dbReference>
<comment type="subcellular location">
    <subcellularLocation>
        <location evidence="1 11">Endoplasmic reticulum membrane</location>
        <topology evidence="1 11">Multi-pass membrane protein</topology>
    </subcellularLocation>
</comment>
<keyword evidence="13" id="KW-0732">Signal</keyword>
<evidence type="ECO:0000256" key="1">
    <source>
        <dbReference type="ARBA" id="ARBA00004477"/>
    </source>
</evidence>
<evidence type="ECO:0000256" key="12">
    <source>
        <dbReference type="SAM" id="MobiDB-lite"/>
    </source>
</evidence>
<evidence type="ECO:0000256" key="6">
    <source>
        <dbReference type="ARBA" id="ARBA00022692"/>
    </source>
</evidence>
<evidence type="ECO:0000256" key="10">
    <source>
        <dbReference type="ARBA" id="ARBA00038466"/>
    </source>
</evidence>